<evidence type="ECO:0000256" key="4">
    <source>
        <dbReference type="ARBA" id="ARBA00022771"/>
    </source>
</evidence>
<feature type="domain" description="C2H2-type" evidence="10">
    <location>
        <begin position="83"/>
        <end position="106"/>
    </location>
</feature>
<dbReference type="EMBL" id="HBUF01591097">
    <property type="protein sequence ID" value="CAG6773405.1"/>
    <property type="molecule type" value="Transcribed_RNA"/>
</dbReference>
<reference evidence="11" key="1">
    <citation type="submission" date="2021-05" db="EMBL/GenBank/DDBJ databases">
        <authorList>
            <person name="Alioto T."/>
            <person name="Alioto T."/>
            <person name="Gomez Garrido J."/>
        </authorList>
    </citation>
    <scope>NUCLEOTIDE SEQUENCE</scope>
</reference>
<organism evidence="11">
    <name type="scientific">Cacopsylla melanoneura</name>
    <dbReference type="NCBI Taxonomy" id="428564"/>
    <lineage>
        <taxon>Eukaryota</taxon>
        <taxon>Metazoa</taxon>
        <taxon>Ecdysozoa</taxon>
        <taxon>Arthropoda</taxon>
        <taxon>Hexapoda</taxon>
        <taxon>Insecta</taxon>
        <taxon>Pterygota</taxon>
        <taxon>Neoptera</taxon>
        <taxon>Paraneoptera</taxon>
        <taxon>Hemiptera</taxon>
        <taxon>Sternorrhyncha</taxon>
        <taxon>Psylloidea</taxon>
        <taxon>Psyllidae</taxon>
        <taxon>Psyllinae</taxon>
        <taxon>Cacopsylla</taxon>
    </lineage>
</organism>
<evidence type="ECO:0000256" key="2">
    <source>
        <dbReference type="ARBA" id="ARBA00022723"/>
    </source>
</evidence>
<name>A0A8D9AZ51_9HEMI</name>
<dbReference type="GO" id="GO:0008270">
    <property type="term" value="F:zinc ion binding"/>
    <property type="evidence" value="ECO:0007669"/>
    <property type="project" value="UniProtKB-KW"/>
</dbReference>
<dbReference type="FunFam" id="3.30.160.60:FF:000395">
    <property type="entry name" value="zinc finger protein 513"/>
    <property type="match status" value="1"/>
</dbReference>
<keyword evidence="4 9" id="KW-0863">Zinc-finger</keyword>
<evidence type="ECO:0000259" key="10">
    <source>
        <dbReference type="PROSITE" id="PS50157"/>
    </source>
</evidence>
<dbReference type="GO" id="GO:0005634">
    <property type="term" value="C:nucleus"/>
    <property type="evidence" value="ECO:0007669"/>
    <property type="project" value="UniProtKB-SubCell"/>
</dbReference>
<keyword evidence="6" id="KW-0805">Transcription regulation</keyword>
<dbReference type="InterPro" id="IPR036236">
    <property type="entry name" value="Znf_C2H2_sf"/>
</dbReference>
<evidence type="ECO:0000256" key="9">
    <source>
        <dbReference type="PROSITE-ProRule" id="PRU00042"/>
    </source>
</evidence>
<sequence length="110" mass="13112">MLIVKLFTFVSHFFPDLFRCKDCKQELLADLKCVLDHCKMCKCMSRPFRNTAYRFVCFECDYHSRYESQMKIHVLIHFGEKPFKCNQCSYSCNRLGNLTSHQRIKHGFLG</sequence>
<keyword evidence="8" id="KW-0539">Nucleus</keyword>
<dbReference type="SUPFAM" id="SSF57667">
    <property type="entry name" value="beta-beta-alpha zinc fingers"/>
    <property type="match status" value="1"/>
</dbReference>
<accession>A0A8D9AZ51</accession>
<keyword evidence="5" id="KW-0862">Zinc</keyword>
<proteinExistence type="predicted"/>
<dbReference type="Gene3D" id="3.30.160.60">
    <property type="entry name" value="Classic Zinc Finger"/>
    <property type="match status" value="2"/>
</dbReference>
<dbReference type="PROSITE" id="PS00028">
    <property type="entry name" value="ZINC_FINGER_C2H2_1"/>
    <property type="match status" value="1"/>
</dbReference>
<dbReference type="InterPro" id="IPR013087">
    <property type="entry name" value="Znf_C2H2_type"/>
</dbReference>
<dbReference type="EMBL" id="HBUF01591098">
    <property type="protein sequence ID" value="CAG6773406.1"/>
    <property type="molecule type" value="Transcribed_RNA"/>
</dbReference>
<evidence type="ECO:0000256" key="7">
    <source>
        <dbReference type="ARBA" id="ARBA00023163"/>
    </source>
</evidence>
<evidence type="ECO:0000313" key="11">
    <source>
        <dbReference type="EMBL" id="CAG6773407.1"/>
    </source>
</evidence>
<keyword evidence="7" id="KW-0804">Transcription</keyword>
<evidence type="ECO:0000256" key="3">
    <source>
        <dbReference type="ARBA" id="ARBA00022737"/>
    </source>
</evidence>
<comment type="subcellular location">
    <subcellularLocation>
        <location evidence="1">Nucleus</location>
    </subcellularLocation>
</comment>
<keyword evidence="2" id="KW-0479">Metal-binding</keyword>
<dbReference type="AlphaFoldDB" id="A0A8D9AZ51"/>
<feature type="domain" description="C2H2-type" evidence="10">
    <location>
        <begin position="55"/>
        <end position="82"/>
    </location>
</feature>
<dbReference type="SMART" id="SM00355">
    <property type="entry name" value="ZnF_C2H2"/>
    <property type="match status" value="2"/>
</dbReference>
<evidence type="ECO:0000256" key="1">
    <source>
        <dbReference type="ARBA" id="ARBA00004123"/>
    </source>
</evidence>
<evidence type="ECO:0000256" key="8">
    <source>
        <dbReference type="ARBA" id="ARBA00023242"/>
    </source>
</evidence>
<dbReference type="PROSITE" id="PS50157">
    <property type="entry name" value="ZINC_FINGER_C2H2_2"/>
    <property type="match status" value="2"/>
</dbReference>
<keyword evidence="3" id="KW-0677">Repeat</keyword>
<dbReference type="EMBL" id="HBUF01591099">
    <property type="protein sequence ID" value="CAG6773407.1"/>
    <property type="molecule type" value="Transcribed_RNA"/>
</dbReference>
<protein>
    <submittedName>
        <fullName evidence="11">Zinc finger protein 624</fullName>
    </submittedName>
</protein>
<evidence type="ECO:0000256" key="5">
    <source>
        <dbReference type="ARBA" id="ARBA00022833"/>
    </source>
</evidence>
<evidence type="ECO:0000256" key="6">
    <source>
        <dbReference type="ARBA" id="ARBA00023015"/>
    </source>
</evidence>